<proteinExistence type="predicted"/>
<dbReference type="EMBL" id="LXQA010050953">
    <property type="protein sequence ID" value="MCI03021.1"/>
    <property type="molecule type" value="Genomic_DNA"/>
</dbReference>
<evidence type="ECO:0000256" key="1">
    <source>
        <dbReference type="SAM" id="MobiDB-lite"/>
    </source>
</evidence>
<feature type="region of interest" description="Disordered" evidence="1">
    <location>
        <begin position="66"/>
        <end position="93"/>
    </location>
</feature>
<protein>
    <submittedName>
        <fullName evidence="2">Envelope-like protein</fullName>
    </submittedName>
</protein>
<organism evidence="2 3">
    <name type="scientific">Trifolium medium</name>
    <dbReference type="NCBI Taxonomy" id="97028"/>
    <lineage>
        <taxon>Eukaryota</taxon>
        <taxon>Viridiplantae</taxon>
        <taxon>Streptophyta</taxon>
        <taxon>Embryophyta</taxon>
        <taxon>Tracheophyta</taxon>
        <taxon>Spermatophyta</taxon>
        <taxon>Magnoliopsida</taxon>
        <taxon>eudicotyledons</taxon>
        <taxon>Gunneridae</taxon>
        <taxon>Pentapetalae</taxon>
        <taxon>rosids</taxon>
        <taxon>fabids</taxon>
        <taxon>Fabales</taxon>
        <taxon>Fabaceae</taxon>
        <taxon>Papilionoideae</taxon>
        <taxon>50 kb inversion clade</taxon>
        <taxon>NPAAA clade</taxon>
        <taxon>Hologalegina</taxon>
        <taxon>IRL clade</taxon>
        <taxon>Trifolieae</taxon>
        <taxon>Trifolium</taxon>
    </lineage>
</organism>
<feature type="non-terminal residue" evidence="2">
    <location>
        <position position="1"/>
    </location>
</feature>
<keyword evidence="3" id="KW-1185">Reference proteome</keyword>
<reference evidence="2 3" key="1">
    <citation type="journal article" date="2018" name="Front. Plant Sci.">
        <title>Red Clover (Trifolium pratense) and Zigzag Clover (T. medium) - A Picture of Genomic Similarities and Differences.</title>
        <authorList>
            <person name="Dluhosova J."/>
            <person name="Istvanek J."/>
            <person name="Nedelnik J."/>
            <person name="Repkova J."/>
        </authorList>
    </citation>
    <scope>NUCLEOTIDE SEQUENCE [LARGE SCALE GENOMIC DNA]</scope>
    <source>
        <strain evidence="3">cv. 10/8</strain>
        <tissue evidence="2">Leaf</tissue>
    </source>
</reference>
<sequence>LTLHYKLFGEHHVPDIVGTSNKSAPAPMSRKHMITALKDTCRVLDEKKMKFELMIQALELEEAAVVGENAGSEEEEDNADDAQEEYTAGSDDV</sequence>
<accession>A0A392NT60</accession>
<dbReference type="AlphaFoldDB" id="A0A392NT60"/>
<feature type="compositionally biased region" description="Acidic residues" evidence="1">
    <location>
        <begin position="71"/>
        <end position="84"/>
    </location>
</feature>
<name>A0A392NT60_9FABA</name>
<comment type="caution">
    <text evidence="2">The sequence shown here is derived from an EMBL/GenBank/DDBJ whole genome shotgun (WGS) entry which is preliminary data.</text>
</comment>
<evidence type="ECO:0000313" key="3">
    <source>
        <dbReference type="Proteomes" id="UP000265520"/>
    </source>
</evidence>
<dbReference type="Proteomes" id="UP000265520">
    <property type="component" value="Unassembled WGS sequence"/>
</dbReference>
<evidence type="ECO:0000313" key="2">
    <source>
        <dbReference type="EMBL" id="MCI03021.1"/>
    </source>
</evidence>